<dbReference type="Proteomes" id="UP000641206">
    <property type="component" value="Unassembled WGS sequence"/>
</dbReference>
<evidence type="ECO:0000313" key="2">
    <source>
        <dbReference type="Proteomes" id="UP000641206"/>
    </source>
</evidence>
<reference evidence="2" key="1">
    <citation type="journal article" date="2019" name="Int. J. Syst. Evol. Microbiol.">
        <title>The Global Catalogue of Microorganisms (GCM) 10K type strain sequencing project: providing services to taxonomists for standard genome sequencing and annotation.</title>
        <authorList>
            <consortium name="The Broad Institute Genomics Platform"/>
            <consortium name="The Broad Institute Genome Sequencing Center for Infectious Disease"/>
            <person name="Wu L."/>
            <person name="Ma J."/>
        </authorList>
    </citation>
    <scope>NUCLEOTIDE SEQUENCE [LARGE SCALE GENOMIC DNA]</scope>
    <source>
        <strain evidence="2">CGMCC 1.7693</strain>
    </source>
</reference>
<proteinExistence type="predicted"/>
<keyword evidence="2" id="KW-1185">Reference proteome</keyword>
<gene>
    <name evidence="1" type="ORF">GCM10011346_23250</name>
</gene>
<accession>A0ABQ2NV97</accession>
<protein>
    <submittedName>
        <fullName evidence="1">Uncharacterized protein</fullName>
    </submittedName>
</protein>
<sequence>MLNQLLSPLLRSYLIENALIIITILIQKNNSYCLAFSLDFNVKKYLFIKNEYKVESDFEIFVNLIENLSFSIKFLIHYDFFYALMV</sequence>
<name>A0ABQ2NV97_9BACI</name>
<organism evidence="1 2">
    <name type="scientific">Oceanobacillus neutriphilus</name>
    <dbReference type="NCBI Taxonomy" id="531815"/>
    <lineage>
        <taxon>Bacteria</taxon>
        <taxon>Bacillati</taxon>
        <taxon>Bacillota</taxon>
        <taxon>Bacilli</taxon>
        <taxon>Bacillales</taxon>
        <taxon>Bacillaceae</taxon>
        <taxon>Oceanobacillus</taxon>
    </lineage>
</organism>
<comment type="caution">
    <text evidence="1">The sequence shown here is derived from an EMBL/GenBank/DDBJ whole genome shotgun (WGS) entry which is preliminary data.</text>
</comment>
<evidence type="ECO:0000313" key="1">
    <source>
        <dbReference type="EMBL" id="GGP11368.1"/>
    </source>
</evidence>
<dbReference type="EMBL" id="BMLW01000006">
    <property type="protein sequence ID" value="GGP11368.1"/>
    <property type="molecule type" value="Genomic_DNA"/>
</dbReference>